<gene>
    <name evidence="1" type="ORF">GWP43_04525</name>
</gene>
<evidence type="ECO:0000313" key="2">
    <source>
        <dbReference type="Proteomes" id="UP000464374"/>
    </source>
</evidence>
<proteinExistence type="predicted"/>
<evidence type="ECO:0000313" key="1">
    <source>
        <dbReference type="EMBL" id="QHX42827.1"/>
    </source>
</evidence>
<dbReference type="Proteomes" id="UP000464374">
    <property type="component" value="Chromosome"/>
</dbReference>
<organism evidence="1 2">
    <name type="scientific">Treponema vincentii</name>
    <dbReference type="NCBI Taxonomy" id="69710"/>
    <lineage>
        <taxon>Bacteria</taxon>
        <taxon>Pseudomonadati</taxon>
        <taxon>Spirochaetota</taxon>
        <taxon>Spirochaetia</taxon>
        <taxon>Spirochaetales</taxon>
        <taxon>Treponemataceae</taxon>
        <taxon>Treponema</taxon>
    </lineage>
</organism>
<dbReference type="AlphaFoldDB" id="A0A6P1XZC6"/>
<protein>
    <recommendedName>
        <fullName evidence="3">Lipoprotein</fullName>
    </recommendedName>
</protein>
<name>A0A6P1XZC6_9SPIR</name>
<reference evidence="1 2" key="1">
    <citation type="submission" date="2020-01" db="EMBL/GenBank/DDBJ databases">
        <title>Complete genome sequence of a human oral phylogroup 1 Treponema sp. strain ATCC 700766, originally isolated from periodontitis dental plaque.</title>
        <authorList>
            <person name="Chan Y."/>
            <person name="Huo Y.-B."/>
            <person name="Yu X.-L."/>
            <person name="Zeng H."/>
            <person name="Leung W.-K."/>
            <person name="Watt R.M."/>
        </authorList>
    </citation>
    <scope>NUCLEOTIDE SEQUENCE [LARGE SCALE GENOMIC DNA]</scope>
    <source>
        <strain evidence="1 2">OMZ 804</strain>
    </source>
</reference>
<dbReference type="RefSeq" id="WP_162663025.1">
    <property type="nucleotide sequence ID" value="NZ_CP048020.1"/>
</dbReference>
<evidence type="ECO:0008006" key="3">
    <source>
        <dbReference type="Google" id="ProtNLM"/>
    </source>
</evidence>
<dbReference type="EMBL" id="CP048020">
    <property type="protein sequence ID" value="QHX42827.1"/>
    <property type="molecule type" value="Genomic_DNA"/>
</dbReference>
<dbReference type="PROSITE" id="PS51257">
    <property type="entry name" value="PROKAR_LIPOPROTEIN"/>
    <property type="match status" value="1"/>
</dbReference>
<sequence>MKTEIIKKGAVLICLLSVMSAFTSCILFSNLKMAAEEGKASVNGKQVTAESLGDPKTDCLAYGYVNVKGVHMYVQMDSSQEALYVTPLLMGSGSFCFPPLAKNLSFQLVRLRYDNWFTNSITYYTPGLGKQGAIAFTTQKAGLQFIGAYDFIVKGTAFKGYSATLSPYPRSEQSEYELKTLSKMKAQFKNTEWETLIDKRIEEIQNEKK</sequence>
<accession>A0A6P1XZC6</accession>
<dbReference type="KEGG" id="trz:GWP43_04525"/>